<dbReference type="InterPro" id="IPR023298">
    <property type="entry name" value="ATPase_P-typ_TM_dom_sf"/>
</dbReference>
<evidence type="ECO:0000256" key="6">
    <source>
        <dbReference type="ARBA" id="ARBA00022840"/>
    </source>
</evidence>
<comment type="caution">
    <text evidence="11">Lacks conserved residue(s) required for the propagation of feature annotation.</text>
</comment>
<accession>A0A8C5WFV6</accession>
<comment type="catalytic activity">
    <reaction evidence="11">
        <text>ATP + H2O = ADP + phosphate + H(+)</text>
        <dbReference type="Rhea" id="RHEA:13065"/>
        <dbReference type="ChEBI" id="CHEBI:15377"/>
        <dbReference type="ChEBI" id="CHEBI:15378"/>
        <dbReference type="ChEBI" id="CHEBI:30616"/>
        <dbReference type="ChEBI" id="CHEBI:43474"/>
        <dbReference type="ChEBI" id="CHEBI:456216"/>
    </reaction>
</comment>
<evidence type="ECO:0000256" key="7">
    <source>
        <dbReference type="ARBA" id="ARBA00022842"/>
    </source>
</evidence>
<dbReference type="GO" id="GO:0005524">
    <property type="term" value="F:ATP binding"/>
    <property type="evidence" value="ECO:0007669"/>
    <property type="project" value="UniProtKB-UniRule"/>
</dbReference>
<keyword evidence="8 11" id="KW-1278">Translocase</keyword>
<dbReference type="SFLD" id="SFLDF00027">
    <property type="entry name" value="p-type_atpase"/>
    <property type="match status" value="1"/>
</dbReference>
<feature type="domain" description="Cation-transporting P-type ATPase N-terminal" evidence="14">
    <location>
        <begin position="116"/>
        <end position="172"/>
    </location>
</feature>
<dbReference type="Pfam" id="PF00690">
    <property type="entry name" value="Cation_ATPase_N"/>
    <property type="match status" value="1"/>
</dbReference>
<evidence type="ECO:0000313" key="16">
    <source>
        <dbReference type="Ensembl" id="ENSLLEP00000035065.1"/>
    </source>
</evidence>
<dbReference type="InterPro" id="IPR018303">
    <property type="entry name" value="ATPase_P-typ_P_site"/>
</dbReference>
<dbReference type="InterPro" id="IPR001757">
    <property type="entry name" value="P_typ_ATPase"/>
</dbReference>
<evidence type="ECO:0000256" key="2">
    <source>
        <dbReference type="ARBA" id="ARBA00006000"/>
    </source>
</evidence>
<feature type="transmembrane region" description="Helical" evidence="11">
    <location>
        <begin position="837"/>
        <end position="857"/>
    </location>
</feature>
<dbReference type="GO" id="GO:0019829">
    <property type="term" value="F:ATPase-coupled monoatomic cation transmembrane transporter activity"/>
    <property type="evidence" value="ECO:0007669"/>
    <property type="project" value="UniProtKB-UniRule"/>
</dbReference>
<dbReference type="Gene3D" id="1.20.1110.10">
    <property type="entry name" value="Calcium-transporting ATPase, transmembrane domain"/>
    <property type="match status" value="1"/>
</dbReference>
<dbReference type="SUPFAM" id="SSF81653">
    <property type="entry name" value="Calcium ATPase, transduction domain A"/>
    <property type="match status" value="1"/>
</dbReference>
<feature type="transmembrane region" description="Helical" evidence="11">
    <location>
        <begin position="954"/>
        <end position="972"/>
    </location>
</feature>
<sequence length="1098" mass="124189">GYIFSLGLLPILFYWKPEWDVWCQCVPCNLENANVVLLRTTDDFKMYCKKKVCWVQPFRMGEEVEHNITADAKSLIRKAIIKPGNKIRYIRVQRIQYVWNTFERKFEKIGVLEDEYSCSQVHSKFGSGFSNEEQEIRKQICGLNTIDVEVIPIWKLLFKEVLNPFYIFQAFALSMWLAMSYIEYSIALIIITLLSMGATVYTLRMQSIKLHNLVEVHNNTMVSILRRNGEVESSNLVPGDTIIITEKRICLSCDAVLITGGCIVNEGMLTGESLPVTKTPLPNINNSIPWKVHSGEDYKRHVLFCGTEVIQTKPSANCLIKAVVSRTGFNTAKGDLVRSILYPKPVNFKLHRDVRRFLMGLIGITVIGVIYTIISHVKNEVRISIMFKCTAIKSIPAALPVSITVCILYSQMRLQKSGIFCLSTQRINMCGQLNMICFDKTGTLTEDGMELWGILPSNGECFQDVHFFTPGNTLPWGPLVGAMVSCHSLILLDGVVLGDPLDLKMFEGTKWVTFSPTLASYLIIKPGPDAGIVSVALLHQFPFSSNLQRMSVIARVIGEDELLVFLKGAPEMVVTFCKPGTVPYNFQKELEYCTSQGFRVIALAYKVLTTNNSFDAKSLERDDVESDLTFLGLLIMENKLKPETKPVLEELNAANIRSVMITGDNLQTACTVARTSGMIHNDSKLIVVEANNTGENSAASISWKTVEQDEENRHINHNVKTLDFHFAMNGKTYKVIEEHFYELLPKILLNGTVFARMSPGQKSNLIEQFQKLDYYAGMCGDGANDCGALKVAHAGISLSELEASVASPFTSKTPNIECITKLIKEGRNCLVTSFGMFKYIAMYALTELISMMLLFWVCVLGNHHYLMLDIAISFAASLTSKCHSPAETLASYRPSGQLIAPPLLLSIILNFIFSLIIQTIGFTQVQQQPWYNDSDVFSIYNVTVNVEPQANQNILTTTMWFINSMNIIILEFVYSKGKPFRKPIYTNCKYSSLAAFIFVYFADIESVYHAMAVGTIISRVCSFYLLQEFFIENRKLWTLLKRLFNYKSKSKYRILQRLVNEDPHWPPHNRKIYSLQENDKEDIRLQSIRTAPHIWSEV</sequence>
<evidence type="ECO:0000256" key="10">
    <source>
        <dbReference type="ARBA" id="ARBA00023136"/>
    </source>
</evidence>
<evidence type="ECO:0000259" key="13">
    <source>
        <dbReference type="Pfam" id="PF00122"/>
    </source>
</evidence>
<evidence type="ECO:0000259" key="15">
    <source>
        <dbReference type="Pfam" id="PF12409"/>
    </source>
</evidence>
<comment type="similarity">
    <text evidence="2 11">Belongs to the cation transport ATPase (P-type) (TC 3.A.3) family. Type V subfamily.</text>
</comment>
<dbReference type="InterPro" id="IPR006544">
    <property type="entry name" value="P-type_TPase_V"/>
</dbReference>
<dbReference type="Pfam" id="PF13246">
    <property type="entry name" value="Cation_ATPase"/>
    <property type="match status" value="1"/>
</dbReference>
<dbReference type="PANTHER" id="PTHR45630">
    <property type="entry name" value="CATION-TRANSPORTING ATPASE-RELATED"/>
    <property type="match status" value="1"/>
</dbReference>
<keyword evidence="12" id="KW-0732">Signal</keyword>
<evidence type="ECO:0000259" key="14">
    <source>
        <dbReference type="Pfam" id="PF00690"/>
    </source>
</evidence>
<dbReference type="Gene3D" id="3.40.50.1000">
    <property type="entry name" value="HAD superfamily/HAD-like"/>
    <property type="match status" value="2"/>
</dbReference>
<feature type="transmembrane region" description="Helical" evidence="11">
    <location>
        <begin position="184"/>
        <end position="203"/>
    </location>
</feature>
<comment type="subcellular location">
    <subcellularLocation>
        <location evidence="1 11">Membrane</location>
        <topology evidence="1 11">Multi-pass membrane protein</topology>
    </subcellularLocation>
</comment>
<dbReference type="SUPFAM" id="SSF56784">
    <property type="entry name" value="HAD-like"/>
    <property type="match status" value="1"/>
</dbReference>
<dbReference type="NCBIfam" id="TIGR01657">
    <property type="entry name" value="P-ATPase-V"/>
    <property type="match status" value="1"/>
</dbReference>
<dbReference type="AlphaFoldDB" id="A0A8C5WFV6"/>
<dbReference type="SUPFAM" id="SSF81665">
    <property type="entry name" value="Calcium ATPase, transmembrane domain M"/>
    <property type="match status" value="1"/>
</dbReference>
<organism evidence="16 17">
    <name type="scientific">Leptobrachium leishanense</name>
    <name type="common">Leishan spiny toad</name>
    <dbReference type="NCBI Taxonomy" id="445787"/>
    <lineage>
        <taxon>Eukaryota</taxon>
        <taxon>Metazoa</taxon>
        <taxon>Chordata</taxon>
        <taxon>Craniata</taxon>
        <taxon>Vertebrata</taxon>
        <taxon>Euteleostomi</taxon>
        <taxon>Amphibia</taxon>
        <taxon>Batrachia</taxon>
        <taxon>Anura</taxon>
        <taxon>Pelobatoidea</taxon>
        <taxon>Megophryidae</taxon>
        <taxon>Leptobrachium</taxon>
    </lineage>
</organism>
<dbReference type="InterPro" id="IPR004014">
    <property type="entry name" value="ATPase_P-typ_cation-transptr_N"/>
</dbReference>
<dbReference type="EC" id="7.2.2.-" evidence="11"/>
<dbReference type="InterPro" id="IPR023299">
    <property type="entry name" value="ATPase_P-typ_cyto_dom_N"/>
</dbReference>
<proteinExistence type="inferred from homology"/>
<dbReference type="PANTHER" id="PTHR45630:SF1">
    <property type="entry name" value="CATION-TRANSPORTING ATPASE 13A4-RELATED"/>
    <property type="match status" value="1"/>
</dbReference>
<dbReference type="GO" id="GO:0031902">
    <property type="term" value="C:late endosome membrane"/>
    <property type="evidence" value="ECO:0007669"/>
    <property type="project" value="TreeGrafter"/>
</dbReference>
<keyword evidence="4 11" id="KW-0479">Metal-binding</keyword>
<dbReference type="SUPFAM" id="SSF81660">
    <property type="entry name" value="Metal cation-transporting ATPase, ATP-binding domain N"/>
    <property type="match status" value="1"/>
</dbReference>
<dbReference type="FunFam" id="1.20.1110.10:FF:000023">
    <property type="entry name" value="Cation-transporting ATPase"/>
    <property type="match status" value="1"/>
</dbReference>
<feature type="domain" description="P-type ATPase A" evidence="13">
    <location>
        <begin position="229"/>
        <end position="340"/>
    </location>
</feature>
<keyword evidence="17" id="KW-1185">Reference proteome</keyword>
<dbReference type="InterPro" id="IPR036412">
    <property type="entry name" value="HAD-like_sf"/>
</dbReference>
<dbReference type="GO" id="GO:0016887">
    <property type="term" value="F:ATP hydrolysis activity"/>
    <property type="evidence" value="ECO:0007669"/>
    <property type="project" value="InterPro"/>
</dbReference>
<protein>
    <recommendedName>
        <fullName evidence="11">Cation-transporting ATPase</fullName>
        <ecNumber evidence="11">7.2.2.-</ecNumber>
    </recommendedName>
</protein>
<dbReference type="GeneTree" id="ENSGT00940000159448"/>
<evidence type="ECO:0000256" key="11">
    <source>
        <dbReference type="RuleBase" id="RU362082"/>
    </source>
</evidence>
<dbReference type="GO" id="GO:0015203">
    <property type="term" value="F:polyamine transmembrane transporter activity"/>
    <property type="evidence" value="ECO:0007669"/>
    <property type="project" value="TreeGrafter"/>
</dbReference>
<dbReference type="Gene3D" id="2.70.150.10">
    <property type="entry name" value="Calcium-transporting ATPase, cytoplasmic transduction domain A"/>
    <property type="match status" value="1"/>
</dbReference>
<dbReference type="GO" id="GO:0006874">
    <property type="term" value="P:intracellular calcium ion homeostasis"/>
    <property type="evidence" value="ECO:0007669"/>
    <property type="project" value="TreeGrafter"/>
</dbReference>
<dbReference type="GO" id="GO:0140358">
    <property type="term" value="F:P-type transmembrane transporter activity"/>
    <property type="evidence" value="ECO:0007669"/>
    <property type="project" value="InterPro"/>
</dbReference>
<feature type="transmembrane region" description="Helical" evidence="11">
    <location>
        <begin position="903"/>
        <end position="922"/>
    </location>
</feature>
<evidence type="ECO:0000256" key="3">
    <source>
        <dbReference type="ARBA" id="ARBA00022692"/>
    </source>
</evidence>
<dbReference type="Proteomes" id="UP000694569">
    <property type="component" value="Unplaced"/>
</dbReference>
<feature type="chain" id="PRO_5034806640" description="Cation-transporting ATPase" evidence="12">
    <location>
        <begin position="24"/>
        <end position="1098"/>
    </location>
</feature>
<dbReference type="PRINTS" id="PR00119">
    <property type="entry name" value="CATATPASE"/>
</dbReference>
<evidence type="ECO:0000256" key="8">
    <source>
        <dbReference type="ARBA" id="ARBA00022967"/>
    </source>
</evidence>
<evidence type="ECO:0000256" key="1">
    <source>
        <dbReference type="ARBA" id="ARBA00004141"/>
    </source>
</evidence>
<feature type="domain" description="P5B-type ATPase N-terminal" evidence="15">
    <location>
        <begin position="2"/>
        <end position="100"/>
    </location>
</feature>
<reference evidence="16" key="1">
    <citation type="submission" date="2025-08" db="UniProtKB">
        <authorList>
            <consortium name="Ensembl"/>
        </authorList>
    </citation>
    <scope>IDENTIFICATION</scope>
</reference>
<keyword evidence="10 11" id="KW-0472">Membrane</keyword>
<dbReference type="PRINTS" id="PR00121">
    <property type="entry name" value="NAKATPASE"/>
</dbReference>
<evidence type="ECO:0000313" key="17">
    <source>
        <dbReference type="Proteomes" id="UP000694569"/>
    </source>
</evidence>
<keyword evidence="3 11" id="KW-0812">Transmembrane</keyword>
<dbReference type="InterPro" id="IPR044492">
    <property type="entry name" value="P_typ_ATPase_HD_dom"/>
</dbReference>
<dbReference type="FunFam" id="3.40.50.1000:FF:000045">
    <property type="entry name" value="Cation-transporting ATPase"/>
    <property type="match status" value="1"/>
</dbReference>
<dbReference type="NCBIfam" id="TIGR01494">
    <property type="entry name" value="ATPase_P-type"/>
    <property type="match status" value="1"/>
</dbReference>
<dbReference type="GO" id="GO:0046872">
    <property type="term" value="F:metal ion binding"/>
    <property type="evidence" value="ECO:0007669"/>
    <property type="project" value="UniProtKB-UniRule"/>
</dbReference>
<evidence type="ECO:0000256" key="4">
    <source>
        <dbReference type="ARBA" id="ARBA00022723"/>
    </source>
</evidence>
<dbReference type="SFLD" id="SFLDS00003">
    <property type="entry name" value="Haloacid_Dehalogenase"/>
    <property type="match status" value="1"/>
</dbReference>
<dbReference type="Pfam" id="PF00122">
    <property type="entry name" value="E1-E2_ATPase"/>
    <property type="match status" value="1"/>
</dbReference>
<dbReference type="InterPro" id="IPR008250">
    <property type="entry name" value="ATPase_P-typ_transduc_dom_A_sf"/>
</dbReference>
<keyword evidence="5 11" id="KW-0547">Nucleotide-binding</keyword>
<dbReference type="Ensembl" id="ENSLLET00000036396.1">
    <property type="protein sequence ID" value="ENSLLEP00000035065.1"/>
    <property type="gene ID" value="ENSLLEG00000021916.1"/>
</dbReference>
<feature type="transmembrane region" description="Helical" evidence="11">
    <location>
        <begin position="357"/>
        <end position="377"/>
    </location>
</feature>
<dbReference type="Pfam" id="PF12409">
    <property type="entry name" value="P5-ATPase"/>
    <property type="match status" value="1"/>
</dbReference>
<dbReference type="InterPro" id="IPR059000">
    <property type="entry name" value="ATPase_P-type_domA"/>
</dbReference>
<dbReference type="InterPro" id="IPR023214">
    <property type="entry name" value="HAD_sf"/>
</dbReference>
<evidence type="ECO:0000256" key="9">
    <source>
        <dbReference type="ARBA" id="ARBA00022989"/>
    </source>
</evidence>
<dbReference type="Gene3D" id="3.40.1110.10">
    <property type="entry name" value="Calcium-transporting ATPase, cytoplasmic domain N"/>
    <property type="match status" value="1"/>
</dbReference>
<reference evidence="16" key="2">
    <citation type="submission" date="2025-09" db="UniProtKB">
        <authorList>
            <consortium name="Ensembl"/>
        </authorList>
    </citation>
    <scope>IDENTIFICATION</scope>
</reference>
<keyword evidence="6 11" id="KW-0067">ATP-binding</keyword>
<keyword evidence="7 11" id="KW-0460">Magnesium</keyword>
<feature type="signal peptide" evidence="12">
    <location>
        <begin position="1"/>
        <end position="23"/>
    </location>
</feature>
<evidence type="ECO:0000256" key="12">
    <source>
        <dbReference type="SAM" id="SignalP"/>
    </source>
</evidence>
<name>A0A8C5WFV6_9ANUR</name>
<dbReference type="InterPro" id="IPR047819">
    <property type="entry name" value="P5A-ATPase_N"/>
</dbReference>
<dbReference type="PROSITE" id="PS00154">
    <property type="entry name" value="ATPASE_E1_E2"/>
    <property type="match status" value="1"/>
</dbReference>
<keyword evidence="9 11" id="KW-1133">Transmembrane helix</keyword>
<evidence type="ECO:0000256" key="5">
    <source>
        <dbReference type="ARBA" id="ARBA00022741"/>
    </source>
</evidence>
<dbReference type="OrthoDB" id="48943at2759"/>
<dbReference type="SFLD" id="SFLDG00002">
    <property type="entry name" value="C1.7:_P-type_atpase_like"/>
    <property type="match status" value="1"/>
</dbReference>